<gene>
    <name evidence="2" type="ordered locus">SCATT_p13280</name>
</gene>
<dbReference type="EMBL" id="CP003229">
    <property type="protein sequence ID" value="AEW99521.1"/>
    <property type="molecule type" value="Genomic_DNA"/>
</dbReference>
<organism evidence="2 3">
    <name type="scientific">Streptantibioticus cattleyicolor (strain ATCC 35852 / DSM 46488 / JCM 4925 / NBRC 14057 / NRRL 8057)</name>
    <name type="common">Streptomyces cattleya</name>
    <dbReference type="NCBI Taxonomy" id="1003195"/>
    <lineage>
        <taxon>Bacteria</taxon>
        <taxon>Bacillati</taxon>
        <taxon>Actinomycetota</taxon>
        <taxon>Actinomycetes</taxon>
        <taxon>Kitasatosporales</taxon>
        <taxon>Streptomycetaceae</taxon>
        <taxon>Streptantibioticus</taxon>
    </lineage>
</organism>
<dbReference type="PATRIC" id="fig|1003195.29.peg.7127"/>
<protein>
    <submittedName>
        <fullName evidence="2">Uncharacterized protein</fullName>
    </submittedName>
</protein>
<dbReference type="KEGG" id="scy:SCATT_p13280"/>
<proteinExistence type="predicted"/>
<feature type="region of interest" description="Disordered" evidence="1">
    <location>
        <begin position="1"/>
        <end position="24"/>
    </location>
</feature>
<name>G8XFR0_STREN</name>
<sequence length="48" mass="5082">MASHRTEVVHAARQAAGDPHDGDPTVLIAVVKPAAVHRPLAPPWEAHT</sequence>
<evidence type="ECO:0000313" key="3">
    <source>
        <dbReference type="Proteomes" id="UP000007842"/>
    </source>
</evidence>
<geneLocation type="plasmid" evidence="2 3">
    <name>pSCATT</name>
</geneLocation>
<reference evidence="3" key="1">
    <citation type="submission" date="2011-12" db="EMBL/GenBank/DDBJ databases">
        <title>Complete genome sequence of Streptomyces cattleya strain DSM 46488.</title>
        <authorList>
            <person name="Ou H.-Y."/>
            <person name="Li P."/>
            <person name="Zhao C."/>
            <person name="O'Hagan D."/>
            <person name="Deng Z."/>
        </authorList>
    </citation>
    <scope>NUCLEOTIDE SEQUENCE [LARGE SCALE GENOMIC DNA]</scope>
    <source>
        <strain evidence="3">ATCC 35852 / DSM 46488 / JCM 4925 / NBRC 14057 / NRRL 8057</strain>
        <plasmid evidence="3">Plasmid pSCATT</plasmid>
    </source>
</reference>
<keyword evidence="3" id="KW-1185">Reference proteome</keyword>
<feature type="compositionally biased region" description="Basic and acidic residues" evidence="1">
    <location>
        <begin position="1"/>
        <end position="10"/>
    </location>
</feature>
<dbReference type="HOGENOM" id="CLU_3158170_0_0_11"/>
<dbReference type="Proteomes" id="UP000007842">
    <property type="component" value="Plasmid pSCATT"/>
</dbReference>
<accession>G8XFR0</accession>
<evidence type="ECO:0000256" key="1">
    <source>
        <dbReference type="SAM" id="MobiDB-lite"/>
    </source>
</evidence>
<dbReference type="AlphaFoldDB" id="G8XFR0"/>
<keyword evidence="2" id="KW-0614">Plasmid</keyword>
<evidence type="ECO:0000313" key="2">
    <source>
        <dbReference type="EMBL" id="AEW99521.1"/>
    </source>
</evidence>